<gene>
    <name evidence="1" type="ORF">WISP_11090</name>
</gene>
<accession>A0ABQ9DR92</accession>
<dbReference type="EMBL" id="WHWB01032115">
    <property type="protein sequence ID" value="KAJ7426933.1"/>
    <property type="molecule type" value="Genomic_DNA"/>
</dbReference>
<sequence>MVPEDFKAQDYIPSGSGGNAQYFCQESNASIVLRIHINPVYFTQAQPIEKDSAIPECPEAMEESKVR</sequence>
<name>A0ABQ9DR92_9PASS</name>
<reference evidence="1" key="1">
    <citation type="submission" date="2019-10" db="EMBL/GenBank/DDBJ databases">
        <authorList>
            <person name="Soares A.E.R."/>
            <person name="Aleixo A."/>
            <person name="Schneider P."/>
            <person name="Miyaki C.Y."/>
            <person name="Schneider M.P."/>
            <person name="Mello C."/>
            <person name="Vasconcelos A.T.R."/>
        </authorList>
    </citation>
    <scope>NUCLEOTIDE SEQUENCE</scope>
    <source>
        <tissue evidence="1">Muscle</tissue>
    </source>
</reference>
<organism evidence="1 2">
    <name type="scientific">Willisornis vidua</name>
    <name type="common">Xingu scale-backed antbird</name>
    <dbReference type="NCBI Taxonomy" id="1566151"/>
    <lineage>
        <taxon>Eukaryota</taxon>
        <taxon>Metazoa</taxon>
        <taxon>Chordata</taxon>
        <taxon>Craniata</taxon>
        <taxon>Vertebrata</taxon>
        <taxon>Euteleostomi</taxon>
        <taxon>Archelosauria</taxon>
        <taxon>Archosauria</taxon>
        <taxon>Dinosauria</taxon>
        <taxon>Saurischia</taxon>
        <taxon>Theropoda</taxon>
        <taxon>Coelurosauria</taxon>
        <taxon>Aves</taxon>
        <taxon>Neognathae</taxon>
        <taxon>Neoaves</taxon>
        <taxon>Telluraves</taxon>
        <taxon>Australaves</taxon>
        <taxon>Passeriformes</taxon>
        <taxon>Thamnophilidae</taxon>
        <taxon>Willisornis</taxon>
    </lineage>
</organism>
<evidence type="ECO:0000313" key="2">
    <source>
        <dbReference type="Proteomes" id="UP001145742"/>
    </source>
</evidence>
<protein>
    <submittedName>
        <fullName evidence="1">Uncharacterized protein</fullName>
    </submittedName>
</protein>
<comment type="caution">
    <text evidence="1">The sequence shown here is derived from an EMBL/GenBank/DDBJ whole genome shotgun (WGS) entry which is preliminary data.</text>
</comment>
<dbReference type="Proteomes" id="UP001145742">
    <property type="component" value="Unassembled WGS sequence"/>
</dbReference>
<keyword evidence="2" id="KW-1185">Reference proteome</keyword>
<proteinExistence type="predicted"/>
<evidence type="ECO:0000313" key="1">
    <source>
        <dbReference type="EMBL" id="KAJ7426933.1"/>
    </source>
</evidence>